<protein>
    <submittedName>
        <fullName evidence="1">Uncharacterized protein</fullName>
    </submittedName>
</protein>
<evidence type="ECO:0000313" key="1">
    <source>
        <dbReference type="EMBL" id="KAJ1949522.1"/>
    </source>
</evidence>
<sequence>MLSILNQVSGVEETRLEKKMKRQQVVKTLVKEKEKKSMERKSKIGRKLDDMKAKLLEKTMEKRRAKKQAKKSPGKAALPRTLSAINREWGNDEVATSSSDTLSTISKPKKTVSFAM</sequence>
<proteinExistence type="predicted"/>
<organism evidence="1 2">
    <name type="scientific">Linderina macrospora</name>
    <dbReference type="NCBI Taxonomy" id="4868"/>
    <lineage>
        <taxon>Eukaryota</taxon>
        <taxon>Fungi</taxon>
        <taxon>Fungi incertae sedis</taxon>
        <taxon>Zoopagomycota</taxon>
        <taxon>Kickxellomycotina</taxon>
        <taxon>Kickxellomycetes</taxon>
        <taxon>Kickxellales</taxon>
        <taxon>Kickxellaceae</taxon>
        <taxon>Linderina</taxon>
    </lineage>
</organism>
<dbReference type="Proteomes" id="UP001150603">
    <property type="component" value="Unassembled WGS sequence"/>
</dbReference>
<keyword evidence="2" id="KW-1185">Reference proteome</keyword>
<gene>
    <name evidence="1" type="ORF">FBU59_001105</name>
</gene>
<accession>A0ACC1JF75</accession>
<comment type="caution">
    <text evidence="1">The sequence shown here is derived from an EMBL/GenBank/DDBJ whole genome shotgun (WGS) entry which is preliminary data.</text>
</comment>
<name>A0ACC1JF75_9FUNG</name>
<evidence type="ECO:0000313" key="2">
    <source>
        <dbReference type="Proteomes" id="UP001150603"/>
    </source>
</evidence>
<dbReference type="EMBL" id="JANBPW010000435">
    <property type="protein sequence ID" value="KAJ1949522.1"/>
    <property type="molecule type" value="Genomic_DNA"/>
</dbReference>
<reference evidence="1" key="1">
    <citation type="submission" date="2022-07" db="EMBL/GenBank/DDBJ databases">
        <title>Phylogenomic reconstructions and comparative analyses of Kickxellomycotina fungi.</title>
        <authorList>
            <person name="Reynolds N.K."/>
            <person name="Stajich J.E."/>
            <person name="Barry K."/>
            <person name="Grigoriev I.V."/>
            <person name="Crous P."/>
            <person name="Smith M.E."/>
        </authorList>
    </citation>
    <scope>NUCLEOTIDE SEQUENCE</scope>
    <source>
        <strain evidence="1">NRRL 5244</strain>
    </source>
</reference>